<sequence length="446" mass="46687">MNFIWLSFECSYRKKSKVKRVADEIRHGAVSRIVQAQFAIALLLTLSSCQSPTQSSNGLKLGTLLPITGDLAQYGSPMQDSARLLVKTVNNCGGVLGQPVELISEDDQTEPAAGASAMTKLAEVDRVAGVVGGASSAVSSAAVDIAVRNQVTQISPASTSPVFTERAKNGDFQGFWFRTAPPDTFQGQALAKLAKDQGFQTVAILTINNDYGNGLVTSFIPAFEALGGKVVSGQPTRYPPDAATFESEVGAAFSSNPDAVLLIAYPETGSLILKSAYQQGLLNKKTKVLATDGLKDAAIANLVGKNQAGKFIANGLIGTAASAGGPAIVAFRQLYNAEYKRQPSVYDPNTWDATALMVLAAESAKAATGSALKDKIREVASAPGQEVTDICQALELVRQGKDVNYQGASGTLELDAQGDVVGSYDIWTIQENGELAVKGQLSVGGS</sequence>
<feature type="domain" description="Receptor ligand binding region" evidence="5">
    <location>
        <begin position="80"/>
        <end position="431"/>
    </location>
</feature>
<accession>A0ABV0J621</accession>
<evidence type="ECO:0000313" key="6">
    <source>
        <dbReference type="EMBL" id="MEP0817200.1"/>
    </source>
</evidence>
<dbReference type="PANTHER" id="PTHR30483:SF6">
    <property type="entry name" value="PERIPLASMIC BINDING PROTEIN OF ABC TRANSPORTER FOR NATURAL AMINO ACIDS"/>
    <property type="match status" value="1"/>
</dbReference>
<dbReference type="Gene3D" id="3.40.50.2300">
    <property type="match status" value="2"/>
</dbReference>
<dbReference type="InterPro" id="IPR028082">
    <property type="entry name" value="Peripla_BP_I"/>
</dbReference>
<dbReference type="CDD" id="cd06346">
    <property type="entry name" value="PBP1_ABC_ligand_binding-like"/>
    <property type="match status" value="1"/>
</dbReference>
<protein>
    <submittedName>
        <fullName evidence="6">ABC transporter substrate-binding protein</fullName>
    </submittedName>
</protein>
<name>A0ABV0J621_9CYAN</name>
<gene>
    <name evidence="6" type="ORF">NC998_08835</name>
</gene>
<organism evidence="6 7">
    <name type="scientific">Trichocoleus desertorum GB2-A4</name>
    <dbReference type="NCBI Taxonomy" id="2933944"/>
    <lineage>
        <taxon>Bacteria</taxon>
        <taxon>Bacillati</taxon>
        <taxon>Cyanobacteriota</taxon>
        <taxon>Cyanophyceae</taxon>
        <taxon>Leptolyngbyales</taxon>
        <taxon>Trichocoleusaceae</taxon>
        <taxon>Trichocoleus</taxon>
    </lineage>
</organism>
<evidence type="ECO:0000313" key="7">
    <source>
        <dbReference type="Proteomes" id="UP001464891"/>
    </source>
</evidence>
<evidence type="ECO:0000256" key="2">
    <source>
        <dbReference type="ARBA" id="ARBA00022692"/>
    </source>
</evidence>
<dbReference type="EMBL" id="JAMPKM010000004">
    <property type="protein sequence ID" value="MEP0817200.1"/>
    <property type="molecule type" value="Genomic_DNA"/>
</dbReference>
<comment type="caution">
    <text evidence="6">The sequence shown here is derived from an EMBL/GenBank/DDBJ whole genome shotgun (WGS) entry which is preliminary data.</text>
</comment>
<keyword evidence="7" id="KW-1185">Reference proteome</keyword>
<keyword evidence="2" id="KW-0812">Transmembrane</keyword>
<dbReference type="RefSeq" id="WP_190437969.1">
    <property type="nucleotide sequence ID" value="NZ_JAMPKM010000004.1"/>
</dbReference>
<dbReference type="SUPFAM" id="SSF53822">
    <property type="entry name" value="Periplasmic binding protein-like I"/>
    <property type="match status" value="1"/>
</dbReference>
<dbReference type="PANTHER" id="PTHR30483">
    <property type="entry name" value="LEUCINE-SPECIFIC-BINDING PROTEIN"/>
    <property type="match status" value="1"/>
</dbReference>
<proteinExistence type="predicted"/>
<evidence type="ECO:0000256" key="3">
    <source>
        <dbReference type="ARBA" id="ARBA00022989"/>
    </source>
</evidence>
<reference evidence="6 7" key="1">
    <citation type="submission" date="2022-04" db="EMBL/GenBank/DDBJ databases">
        <title>Positive selection, recombination, and allopatry shape intraspecific diversity of widespread and dominant cyanobacteria.</title>
        <authorList>
            <person name="Wei J."/>
            <person name="Shu W."/>
            <person name="Hu C."/>
        </authorList>
    </citation>
    <scope>NUCLEOTIDE SEQUENCE [LARGE SCALE GENOMIC DNA]</scope>
    <source>
        <strain evidence="6 7">GB2-A4</strain>
    </source>
</reference>
<keyword evidence="4" id="KW-0472">Membrane</keyword>
<evidence type="ECO:0000259" key="5">
    <source>
        <dbReference type="Pfam" id="PF01094"/>
    </source>
</evidence>
<dbReference type="Pfam" id="PF01094">
    <property type="entry name" value="ANF_receptor"/>
    <property type="match status" value="1"/>
</dbReference>
<dbReference type="InterPro" id="IPR001828">
    <property type="entry name" value="ANF_lig-bd_rcpt"/>
</dbReference>
<dbReference type="InterPro" id="IPR051010">
    <property type="entry name" value="BCAA_transport"/>
</dbReference>
<evidence type="ECO:0000256" key="1">
    <source>
        <dbReference type="ARBA" id="ARBA00004370"/>
    </source>
</evidence>
<dbReference type="Proteomes" id="UP001464891">
    <property type="component" value="Unassembled WGS sequence"/>
</dbReference>
<comment type="subcellular location">
    <subcellularLocation>
        <location evidence="1">Membrane</location>
    </subcellularLocation>
</comment>
<keyword evidence="3" id="KW-1133">Transmembrane helix</keyword>
<evidence type="ECO:0000256" key="4">
    <source>
        <dbReference type="ARBA" id="ARBA00023136"/>
    </source>
</evidence>